<keyword evidence="14" id="KW-0732">Signal</keyword>
<keyword evidence="7" id="KW-0812">Transmembrane</keyword>
<comment type="similarity">
    <text evidence="4">Belongs to the UPP synthase family.</text>
</comment>
<keyword evidence="16" id="KW-1185">Reference proteome</keyword>
<comment type="catalytic activity">
    <reaction evidence="12">
        <text>n isopentenyl diphosphate + (2E,6E)-farnesyl diphosphate = a di-trans,poly-cis-polyprenyl diphosphate + n diphosphate</text>
        <dbReference type="Rhea" id="RHEA:53008"/>
        <dbReference type="Rhea" id="RHEA-COMP:19494"/>
        <dbReference type="ChEBI" id="CHEBI:33019"/>
        <dbReference type="ChEBI" id="CHEBI:128769"/>
        <dbReference type="ChEBI" id="CHEBI:136960"/>
        <dbReference type="ChEBI" id="CHEBI:175763"/>
        <dbReference type="EC" id="2.5.1.87"/>
    </reaction>
</comment>
<organism evidence="15 16">
    <name type="scientific">Piloderma croceum (strain F 1598)</name>
    <dbReference type="NCBI Taxonomy" id="765440"/>
    <lineage>
        <taxon>Eukaryota</taxon>
        <taxon>Fungi</taxon>
        <taxon>Dikarya</taxon>
        <taxon>Basidiomycota</taxon>
        <taxon>Agaricomycotina</taxon>
        <taxon>Agaricomycetes</taxon>
        <taxon>Agaricomycetidae</taxon>
        <taxon>Atheliales</taxon>
        <taxon>Atheliaceae</taxon>
        <taxon>Piloderma</taxon>
    </lineage>
</organism>
<dbReference type="InParanoid" id="A0A0C3G3J9"/>
<proteinExistence type="inferred from homology"/>
<dbReference type="PANTHER" id="PTHR21528:SF0">
    <property type="entry name" value="DEHYDRODOLICHYL DIPHOSPHATE SYNTHASE COMPLEX SUBUNIT NUS1"/>
    <property type="match status" value="1"/>
</dbReference>
<dbReference type="UniPathway" id="UPA00378"/>
<evidence type="ECO:0000313" key="15">
    <source>
        <dbReference type="EMBL" id="KIM85146.1"/>
    </source>
</evidence>
<reference evidence="16" key="2">
    <citation type="submission" date="2015-01" db="EMBL/GenBank/DDBJ databases">
        <title>Evolutionary Origins and Diversification of the Mycorrhizal Mutualists.</title>
        <authorList>
            <consortium name="DOE Joint Genome Institute"/>
            <consortium name="Mycorrhizal Genomics Consortium"/>
            <person name="Kohler A."/>
            <person name="Kuo A."/>
            <person name="Nagy L.G."/>
            <person name="Floudas D."/>
            <person name="Copeland A."/>
            <person name="Barry K.W."/>
            <person name="Cichocki N."/>
            <person name="Veneault-Fourrey C."/>
            <person name="LaButti K."/>
            <person name="Lindquist E.A."/>
            <person name="Lipzen A."/>
            <person name="Lundell T."/>
            <person name="Morin E."/>
            <person name="Murat C."/>
            <person name="Riley R."/>
            <person name="Ohm R."/>
            <person name="Sun H."/>
            <person name="Tunlid A."/>
            <person name="Henrissat B."/>
            <person name="Grigoriev I.V."/>
            <person name="Hibbett D.S."/>
            <person name="Martin F."/>
        </authorList>
    </citation>
    <scope>NUCLEOTIDE SEQUENCE [LARGE SCALE GENOMIC DNA]</scope>
    <source>
        <strain evidence="16">F 1598</strain>
    </source>
</reference>
<evidence type="ECO:0000256" key="13">
    <source>
        <dbReference type="SAM" id="MobiDB-lite"/>
    </source>
</evidence>
<dbReference type="AlphaFoldDB" id="A0A0C3G3J9"/>
<dbReference type="SUPFAM" id="SSF64005">
    <property type="entry name" value="Undecaprenyl diphosphate synthase"/>
    <property type="match status" value="1"/>
</dbReference>
<dbReference type="EMBL" id="KN832985">
    <property type="protein sequence ID" value="KIM85146.1"/>
    <property type="molecule type" value="Genomic_DNA"/>
</dbReference>
<dbReference type="GO" id="GO:0045547">
    <property type="term" value="F:ditrans,polycis-polyprenyl diphosphate synthase [(2E,6E)-farnesyl diphosphate specific] activity"/>
    <property type="evidence" value="ECO:0007669"/>
    <property type="project" value="UniProtKB-EC"/>
</dbReference>
<reference evidence="15 16" key="1">
    <citation type="submission" date="2014-04" db="EMBL/GenBank/DDBJ databases">
        <authorList>
            <consortium name="DOE Joint Genome Institute"/>
            <person name="Kuo A."/>
            <person name="Tarkka M."/>
            <person name="Buscot F."/>
            <person name="Kohler A."/>
            <person name="Nagy L.G."/>
            <person name="Floudas D."/>
            <person name="Copeland A."/>
            <person name="Barry K.W."/>
            <person name="Cichocki N."/>
            <person name="Veneault-Fourrey C."/>
            <person name="LaButti K."/>
            <person name="Lindquist E.A."/>
            <person name="Lipzen A."/>
            <person name="Lundell T."/>
            <person name="Morin E."/>
            <person name="Murat C."/>
            <person name="Sun H."/>
            <person name="Tunlid A."/>
            <person name="Henrissat B."/>
            <person name="Grigoriev I.V."/>
            <person name="Hibbett D.S."/>
            <person name="Martin F."/>
            <person name="Nordberg H.P."/>
            <person name="Cantor M.N."/>
            <person name="Hua S.X."/>
        </authorList>
    </citation>
    <scope>NUCLEOTIDE SEQUENCE [LARGE SCALE GENOMIC DNA]</scope>
    <source>
        <strain evidence="15 16">F 1598</strain>
    </source>
</reference>
<dbReference type="PANTHER" id="PTHR21528">
    <property type="entry name" value="DEHYDRODOLICHYL DIPHOSPHATE SYNTHASE COMPLEX SUBUNIT NUS1"/>
    <property type="match status" value="1"/>
</dbReference>
<dbReference type="STRING" id="765440.A0A0C3G3J9"/>
<sequence>MLASLCLRVLHLFYFLAVLLSNIWQSFERRKPKHLAAERTKVPSHLALSLVTSEDIDAETTENSFVECIARAVTWCQAVGISQLSVYDCEGVAFRCSQVIRMRLIADRSPCEQDSDSEPEYPLTPPLSDTSESRPLSPDYDIHLGVITMRVADLQASKLTKRTRRRNVLKRRIPKYLAPDAIPLTLHLVSRESSKPAIASVARSYVQSVNHMARNTKVGLEFELSPEELASALEGILTDVVQAYIYDELTAFHRSAWATIAGLHDRPSYHSATE</sequence>
<evidence type="ECO:0000256" key="12">
    <source>
        <dbReference type="ARBA" id="ARBA00047353"/>
    </source>
</evidence>
<evidence type="ECO:0000256" key="9">
    <source>
        <dbReference type="ARBA" id="ARBA00022842"/>
    </source>
</evidence>
<evidence type="ECO:0000256" key="10">
    <source>
        <dbReference type="ARBA" id="ARBA00022989"/>
    </source>
</evidence>
<evidence type="ECO:0000256" key="7">
    <source>
        <dbReference type="ARBA" id="ARBA00022692"/>
    </source>
</evidence>
<evidence type="ECO:0000256" key="11">
    <source>
        <dbReference type="ARBA" id="ARBA00023136"/>
    </source>
</evidence>
<dbReference type="GO" id="GO:1904423">
    <property type="term" value="C:dehydrodolichyl diphosphate synthase complex"/>
    <property type="evidence" value="ECO:0007669"/>
    <property type="project" value="InterPro"/>
</dbReference>
<name>A0A0C3G3J9_PILCF</name>
<dbReference type="EC" id="2.5.1.87" evidence="5"/>
<evidence type="ECO:0000256" key="4">
    <source>
        <dbReference type="ARBA" id="ARBA00005432"/>
    </source>
</evidence>
<evidence type="ECO:0000313" key="16">
    <source>
        <dbReference type="Proteomes" id="UP000054166"/>
    </source>
</evidence>
<dbReference type="OrthoDB" id="3057168at2759"/>
<keyword evidence="8" id="KW-0256">Endoplasmic reticulum</keyword>
<evidence type="ECO:0000256" key="14">
    <source>
        <dbReference type="SAM" id="SignalP"/>
    </source>
</evidence>
<keyword evidence="11" id="KW-0472">Membrane</keyword>
<comment type="subcellular location">
    <subcellularLocation>
        <location evidence="2">Endoplasmic reticulum membrane</location>
    </subcellularLocation>
</comment>
<evidence type="ECO:0000256" key="5">
    <source>
        <dbReference type="ARBA" id="ARBA00012596"/>
    </source>
</evidence>
<evidence type="ECO:0000256" key="2">
    <source>
        <dbReference type="ARBA" id="ARBA00004586"/>
    </source>
</evidence>
<keyword evidence="6" id="KW-0808">Transferase</keyword>
<keyword evidence="10" id="KW-1133">Transmembrane helix</keyword>
<accession>A0A0C3G3J9</accession>
<feature type="signal peptide" evidence="14">
    <location>
        <begin position="1"/>
        <end position="21"/>
    </location>
</feature>
<dbReference type="Proteomes" id="UP000054166">
    <property type="component" value="Unassembled WGS sequence"/>
</dbReference>
<evidence type="ECO:0000256" key="6">
    <source>
        <dbReference type="ARBA" id="ARBA00022679"/>
    </source>
</evidence>
<keyword evidence="9" id="KW-0460">Magnesium</keyword>
<feature type="chain" id="PRO_5002164451" description="ditrans,polycis-polyprenyl diphosphate synthase [(2E,6E)-farnesyldiphosphate specific]" evidence="14">
    <location>
        <begin position="22"/>
        <end position="274"/>
    </location>
</feature>
<gene>
    <name evidence="15" type="ORF">PILCRDRAFT_349691</name>
</gene>
<comment type="cofactor">
    <cofactor evidence="1">
        <name>Mg(2+)</name>
        <dbReference type="ChEBI" id="CHEBI:18420"/>
    </cofactor>
</comment>
<evidence type="ECO:0000256" key="1">
    <source>
        <dbReference type="ARBA" id="ARBA00001946"/>
    </source>
</evidence>
<dbReference type="InterPro" id="IPR038887">
    <property type="entry name" value="Nus1/NgBR"/>
</dbReference>
<feature type="region of interest" description="Disordered" evidence="13">
    <location>
        <begin position="110"/>
        <end position="135"/>
    </location>
</feature>
<dbReference type="InterPro" id="IPR036424">
    <property type="entry name" value="UPP_synth-like_sf"/>
</dbReference>
<protein>
    <recommendedName>
        <fullName evidence="5">ditrans,polycis-polyprenyl diphosphate synthase [(2E,6E)-farnesyldiphosphate specific]</fullName>
        <ecNumber evidence="5">2.5.1.87</ecNumber>
    </recommendedName>
</protein>
<evidence type="ECO:0000256" key="3">
    <source>
        <dbReference type="ARBA" id="ARBA00004922"/>
    </source>
</evidence>
<dbReference type="GO" id="GO:0005789">
    <property type="term" value="C:endoplasmic reticulum membrane"/>
    <property type="evidence" value="ECO:0007669"/>
    <property type="project" value="UniProtKB-SubCell"/>
</dbReference>
<evidence type="ECO:0000256" key="8">
    <source>
        <dbReference type="ARBA" id="ARBA00022824"/>
    </source>
</evidence>
<comment type="pathway">
    <text evidence="3">Protein modification; protein glycosylation.</text>
</comment>
<dbReference type="HOGENOM" id="CLU_1138397_0_0_1"/>